<protein>
    <submittedName>
        <fullName evidence="5">Bifunctional transcriptional activator/DNA repair enzyme Ada</fullName>
    </submittedName>
</protein>
<comment type="caution">
    <text evidence="5">The sequence shown here is derived from an EMBL/GenBank/DDBJ whole genome shotgun (WGS) entry which is preliminary data.</text>
</comment>
<keyword evidence="1" id="KW-0805">Transcription regulation</keyword>
<keyword evidence="2" id="KW-0804">Transcription</keyword>
<dbReference type="EMBL" id="PKSG01000817">
    <property type="protein sequence ID" value="POR32715.1"/>
    <property type="molecule type" value="Genomic_DNA"/>
</dbReference>
<dbReference type="STRING" id="94208.A0A2S4KRA7"/>
<proteinExistence type="predicted"/>
<dbReference type="GO" id="GO:0003700">
    <property type="term" value="F:DNA-binding transcription factor activity"/>
    <property type="evidence" value="ECO:0007669"/>
    <property type="project" value="InterPro"/>
</dbReference>
<dbReference type="InterPro" id="IPR009057">
    <property type="entry name" value="Homeodomain-like_sf"/>
</dbReference>
<dbReference type="AlphaFoldDB" id="A0A2S4KRA7"/>
<accession>A0A2S4KRA7</accession>
<dbReference type="Gene3D" id="1.10.10.60">
    <property type="entry name" value="Homeodomain-like"/>
    <property type="match status" value="1"/>
</dbReference>
<evidence type="ECO:0000256" key="2">
    <source>
        <dbReference type="ARBA" id="ARBA00023163"/>
    </source>
</evidence>
<feature type="region of interest" description="Disordered" evidence="3">
    <location>
        <begin position="94"/>
        <end position="115"/>
    </location>
</feature>
<sequence length="130" mass="13655">MPEERAVRQIRALVRETGCARGERPSLGEMAARAGLSKWHFHRVFKRCVGVTPFEYLRTQPAAAWGDGMEWPLGSGFAGGFDFASLDGVPFGTGASSEAVSSAGEAAGAGGGGCSPLSLDDLLVWPDEEP</sequence>
<evidence type="ECO:0000259" key="4">
    <source>
        <dbReference type="PROSITE" id="PS01124"/>
    </source>
</evidence>
<dbReference type="PROSITE" id="PS01124">
    <property type="entry name" value="HTH_ARAC_FAMILY_2"/>
    <property type="match status" value="1"/>
</dbReference>
<evidence type="ECO:0000256" key="1">
    <source>
        <dbReference type="ARBA" id="ARBA00023015"/>
    </source>
</evidence>
<reference evidence="5 6" key="1">
    <citation type="submission" date="2018-01" db="EMBL/GenBank/DDBJ databases">
        <title>Harnessing the power of phylogenomics to disentangle the directionality and signatures of interkingdom host jumping in the parasitic fungal genus Tolypocladium.</title>
        <authorList>
            <person name="Quandt C.A."/>
            <person name="Patterson W."/>
            <person name="Spatafora J.W."/>
        </authorList>
    </citation>
    <scope>NUCLEOTIDE SEQUENCE [LARGE SCALE GENOMIC DNA]</scope>
    <source>
        <strain evidence="5 6">NRBC 100945</strain>
    </source>
</reference>
<keyword evidence="6" id="KW-1185">Reference proteome</keyword>
<gene>
    <name evidence="5" type="ORF">TPAR_07083</name>
</gene>
<dbReference type="OrthoDB" id="2447880at2759"/>
<dbReference type="Proteomes" id="UP000237481">
    <property type="component" value="Unassembled WGS sequence"/>
</dbReference>
<feature type="domain" description="HTH araC/xylS-type" evidence="4">
    <location>
        <begin position="1"/>
        <end position="59"/>
    </location>
</feature>
<evidence type="ECO:0000313" key="5">
    <source>
        <dbReference type="EMBL" id="POR32715.1"/>
    </source>
</evidence>
<dbReference type="SUPFAM" id="SSF46689">
    <property type="entry name" value="Homeodomain-like"/>
    <property type="match status" value="1"/>
</dbReference>
<dbReference type="GO" id="GO:0043565">
    <property type="term" value="F:sequence-specific DNA binding"/>
    <property type="evidence" value="ECO:0007669"/>
    <property type="project" value="InterPro"/>
</dbReference>
<evidence type="ECO:0000256" key="3">
    <source>
        <dbReference type="SAM" id="MobiDB-lite"/>
    </source>
</evidence>
<evidence type="ECO:0000313" key="6">
    <source>
        <dbReference type="Proteomes" id="UP000237481"/>
    </source>
</evidence>
<feature type="compositionally biased region" description="Low complexity" evidence="3">
    <location>
        <begin position="94"/>
        <end position="106"/>
    </location>
</feature>
<name>A0A2S4KRA7_9HYPO</name>
<dbReference type="InterPro" id="IPR018060">
    <property type="entry name" value="HTH_AraC"/>
</dbReference>
<organism evidence="5 6">
    <name type="scientific">Tolypocladium paradoxum</name>
    <dbReference type="NCBI Taxonomy" id="94208"/>
    <lineage>
        <taxon>Eukaryota</taxon>
        <taxon>Fungi</taxon>
        <taxon>Dikarya</taxon>
        <taxon>Ascomycota</taxon>
        <taxon>Pezizomycotina</taxon>
        <taxon>Sordariomycetes</taxon>
        <taxon>Hypocreomycetidae</taxon>
        <taxon>Hypocreales</taxon>
        <taxon>Ophiocordycipitaceae</taxon>
        <taxon>Tolypocladium</taxon>
    </lineage>
</organism>